<evidence type="ECO:0008006" key="3">
    <source>
        <dbReference type="Google" id="ProtNLM"/>
    </source>
</evidence>
<dbReference type="AlphaFoldDB" id="A0A8B6XAT2"/>
<accession>A0A8B6XAT2</accession>
<organism evidence="1 2">
    <name type="scientific">Derxia gummosa DSM 723</name>
    <dbReference type="NCBI Taxonomy" id="1121388"/>
    <lineage>
        <taxon>Bacteria</taxon>
        <taxon>Pseudomonadati</taxon>
        <taxon>Pseudomonadota</taxon>
        <taxon>Betaproteobacteria</taxon>
        <taxon>Burkholderiales</taxon>
        <taxon>Alcaligenaceae</taxon>
        <taxon>Derxia</taxon>
    </lineage>
</organism>
<sequence>MSQAVIDLVLRLDALVPATRGRVTEFIAPSGGEGVSTVAWSFAEVAATLYGRRVLVLGITPEVLGDAPSRSRPLFEALRQGTPVDDLVSEVGHNLHAGALVPPGHSRRRTAADLSDPAVWRHMRSRFDEIVLDVPPASRSKLGLVCAPFADAVLVVLEAERTRAPVAEKLVANLRSLRANVVGTVLNRRRFYVPDALYRRL</sequence>
<evidence type="ECO:0000313" key="2">
    <source>
        <dbReference type="RefSeq" id="WP_156924362.1"/>
    </source>
</evidence>
<dbReference type="Gene3D" id="3.40.50.300">
    <property type="entry name" value="P-loop containing nucleotide triphosphate hydrolases"/>
    <property type="match status" value="1"/>
</dbReference>
<keyword evidence="1" id="KW-1185">Reference proteome</keyword>
<dbReference type="RefSeq" id="WP_156924362.1">
    <property type="nucleotide sequence ID" value="NZ_AXWS01000008.1"/>
</dbReference>
<dbReference type="GO" id="GO:0005886">
    <property type="term" value="C:plasma membrane"/>
    <property type="evidence" value="ECO:0007669"/>
    <property type="project" value="TreeGrafter"/>
</dbReference>
<reference evidence="2" key="1">
    <citation type="submission" date="2025-08" db="UniProtKB">
        <authorList>
            <consortium name="RefSeq"/>
        </authorList>
    </citation>
    <scope>IDENTIFICATION</scope>
</reference>
<dbReference type="PANTHER" id="PTHR32309">
    <property type="entry name" value="TYROSINE-PROTEIN KINASE"/>
    <property type="match status" value="1"/>
</dbReference>
<dbReference type="SUPFAM" id="SSF52540">
    <property type="entry name" value="P-loop containing nucleoside triphosphate hydrolases"/>
    <property type="match status" value="1"/>
</dbReference>
<dbReference type="PANTHER" id="PTHR32309:SF13">
    <property type="entry name" value="FERRIC ENTEROBACTIN TRANSPORT PROTEIN FEPE"/>
    <property type="match status" value="1"/>
</dbReference>
<dbReference type="GO" id="GO:0004713">
    <property type="term" value="F:protein tyrosine kinase activity"/>
    <property type="evidence" value="ECO:0007669"/>
    <property type="project" value="TreeGrafter"/>
</dbReference>
<proteinExistence type="predicted"/>
<evidence type="ECO:0000313" key="1">
    <source>
        <dbReference type="Proteomes" id="UP000675920"/>
    </source>
</evidence>
<dbReference type="InterPro" id="IPR027417">
    <property type="entry name" value="P-loop_NTPase"/>
</dbReference>
<protein>
    <recommendedName>
        <fullName evidence="3">CpsD/CapB family tyrosine-protein kinase</fullName>
    </recommendedName>
</protein>
<name>A0A8B6XAT2_9BURK</name>
<dbReference type="Proteomes" id="UP000675920">
    <property type="component" value="Unplaced"/>
</dbReference>
<dbReference type="OrthoDB" id="9794577at2"/>
<dbReference type="InterPro" id="IPR050445">
    <property type="entry name" value="Bact_polysacc_biosynth/exp"/>
</dbReference>